<dbReference type="EMBL" id="JAADJZ010000002">
    <property type="protein sequence ID" value="KAF2877512.1"/>
    <property type="molecule type" value="Genomic_DNA"/>
</dbReference>
<gene>
    <name evidence="3" type="ORF">BDV95DRAFT_559434</name>
</gene>
<evidence type="ECO:0000256" key="2">
    <source>
        <dbReference type="SAM" id="Phobius"/>
    </source>
</evidence>
<evidence type="ECO:0000256" key="1">
    <source>
        <dbReference type="SAM" id="MobiDB-lite"/>
    </source>
</evidence>
<dbReference type="Proteomes" id="UP000481861">
    <property type="component" value="Unassembled WGS sequence"/>
</dbReference>
<evidence type="ECO:0000313" key="4">
    <source>
        <dbReference type="Proteomes" id="UP000481861"/>
    </source>
</evidence>
<protein>
    <submittedName>
        <fullName evidence="3">Uncharacterized protein</fullName>
    </submittedName>
</protein>
<keyword evidence="2" id="KW-0472">Membrane</keyword>
<sequence>MVDEKSEDGEIADERESRGSSIARGRLSVLLSEEHGLYALICLESCIAAVPVCHVTAFVSVTSHRNYSVRARRDVDRWVVVNHLLSHTTHLLTHFSTIYIYPTTNPLTNKYRSKTNTKV</sequence>
<evidence type="ECO:0000313" key="3">
    <source>
        <dbReference type="EMBL" id="KAF2877512.1"/>
    </source>
</evidence>
<keyword evidence="2" id="KW-1133">Transmembrane helix</keyword>
<dbReference type="AlphaFoldDB" id="A0A7C8IIN4"/>
<organism evidence="3 4">
    <name type="scientific">Massariosphaeria phaeospora</name>
    <dbReference type="NCBI Taxonomy" id="100035"/>
    <lineage>
        <taxon>Eukaryota</taxon>
        <taxon>Fungi</taxon>
        <taxon>Dikarya</taxon>
        <taxon>Ascomycota</taxon>
        <taxon>Pezizomycotina</taxon>
        <taxon>Dothideomycetes</taxon>
        <taxon>Pleosporomycetidae</taxon>
        <taxon>Pleosporales</taxon>
        <taxon>Pleosporales incertae sedis</taxon>
        <taxon>Massariosphaeria</taxon>
    </lineage>
</organism>
<accession>A0A7C8IIN4</accession>
<keyword evidence="4" id="KW-1185">Reference proteome</keyword>
<comment type="caution">
    <text evidence="3">The sequence shown here is derived from an EMBL/GenBank/DDBJ whole genome shotgun (WGS) entry which is preliminary data.</text>
</comment>
<feature type="transmembrane region" description="Helical" evidence="2">
    <location>
        <begin position="37"/>
        <end position="63"/>
    </location>
</feature>
<feature type="region of interest" description="Disordered" evidence="1">
    <location>
        <begin position="1"/>
        <end position="20"/>
    </location>
</feature>
<name>A0A7C8IIN4_9PLEO</name>
<proteinExistence type="predicted"/>
<reference evidence="3 4" key="1">
    <citation type="submission" date="2020-01" db="EMBL/GenBank/DDBJ databases">
        <authorList>
            <consortium name="DOE Joint Genome Institute"/>
            <person name="Haridas S."/>
            <person name="Albert R."/>
            <person name="Binder M."/>
            <person name="Bloem J."/>
            <person name="Labutti K."/>
            <person name="Salamov A."/>
            <person name="Andreopoulos B."/>
            <person name="Baker S.E."/>
            <person name="Barry K."/>
            <person name="Bills G."/>
            <person name="Bluhm B.H."/>
            <person name="Cannon C."/>
            <person name="Castanera R."/>
            <person name="Culley D.E."/>
            <person name="Daum C."/>
            <person name="Ezra D."/>
            <person name="Gonzalez J.B."/>
            <person name="Henrissat B."/>
            <person name="Kuo A."/>
            <person name="Liang C."/>
            <person name="Lipzen A."/>
            <person name="Lutzoni F."/>
            <person name="Magnuson J."/>
            <person name="Mondo S."/>
            <person name="Nolan M."/>
            <person name="Ohm R."/>
            <person name="Pangilinan J."/>
            <person name="Park H.-J.H."/>
            <person name="Ramirez L."/>
            <person name="Alfaro M."/>
            <person name="Sun H."/>
            <person name="Tritt A."/>
            <person name="Yoshinaga Y."/>
            <person name="Zwiers L.-H.L."/>
            <person name="Turgeon B.G."/>
            <person name="Goodwin S.B."/>
            <person name="Spatafora J.W."/>
            <person name="Crous P.W."/>
            <person name="Grigoriev I.V."/>
        </authorList>
    </citation>
    <scope>NUCLEOTIDE SEQUENCE [LARGE SCALE GENOMIC DNA]</scope>
    <source>
        <strain evidence="3 4">CBS 611.86</strain>
    </source>
</reference>
<feature type="compositionally biased region" description="Acidic residues" evidence="1">
    <location>
        <begin position="1"/>
        <end position="11"/>
    </location>
</feature>
<keyword evidence="2" id="KW-0812">Transmembrane</keyword>